<evidence type="ECO:0000313" key="3">
    <source>
        <dbReference type="Proteomes" id="UP001166293"/>
    </source>
</evidence>
<accession>A0ABS6N3H8</accession>
<feature type="compositionally biased region" description="Acidic residues" evidence="1">
    <location>
        <begin position="130"/>
        <end position="150"/>
    </location>
</feature>
<comment type="caution">
    <text evidence="2">The sequence shown here is derived from an EMBL/GenBank/DDBJ whole genome shotgun (WGS) entry which is preliminary data.</text>
</comment>
<organism evidence="2 3">
    <name type="scientific">Thalassococcus arenae</name>
    <dbReference type="NCBI Taxonomy" id="2851652"/>
    <lineage>
        <taxon>Bacteria</taxon>
        <taxon>Pseudomonadati</taxon>
        <taxon>Pseudomonadota</taxon>
        <taxon>Alphaproteobacteria</taxon>
        <taxon>Rhodobacterales</taxon>
        <taxon>Roseobacteraceae</taxon>
        <taxon>Thalassococcus</taxon>
    </lineage>
</organism>
<feature type="compositionally biased region" description="Acidic residues" evidence="1">
    <location>
        <begin position="179"/>
        <end position="188"/>
    </location>
</feature>
<feature type="region of interest" description="Disordered" evidence="1">
    <location>
        <begin position="93"/>
        <end position="198"/>
    </location>
</feature>
<dbReference type="Proteomes" id="UP001166293">
    <property type="component" value="Unassembled WGS sequence"/>
</dbReference>
<evidence type="ECO:0000256" key="1">
    <source>
        <dbReference type="SAM" id="MobiDB-lite"/>
    </source>
</evidence>
<reference evidence="2" key="1">
    <citation type="submission" date="2021-06" db="EMBL/GenBank/DDBJ databases">
        <title>Thalassococcus sp. CAU 1522 isolated from sea sand, Republic of Korea.</title>
        <authorList>
            <person name="Kim W."/>
        </authorList>
    </citation>
    <scope>NUCLEOTIDE SEQUENCE</scope>
    <source>
        <strain evidence="2">CAU 1522</strain>
    </source>
</reference>
<feature type="compositionally biased region" description="Acidic residues" evidence="1">
    <location>
        <begin position="95"/>
        <end position="119"/>
    </location>
</feature>
<protein>
    <submittedName>
        <fullName evidence="2">Uncharacterized protein</fullName>
    </submittedName>
</protein>
<dbReference type="RefSeq" id="WP_217776444.1">
    <property type="nucleotide sequence ID" value="NZ_JAHRWL010000001.1"/>
</dbReference>
<evidence type="ECO:0000313" key="2">
    <source>
        <dbReference type="EMBL" id="MBV2358578.1"/>
    </source>
</evidence>
<dbReference type="EMBL" id="JAHRWL010000001">
    <property type="protein sequence ID" value="MBV2358578.1"/>
    <property type="molecule type" value="Genomic_DNA"/>
</dbReference>
<keyword evidence="3" id="KW-1185">Reference proteome</keyword>
<name>A0ABS6N3H8_9RHOB</name>
<proteinExistence type="predicted"/>
<gene>
    <name evidence="2" type="ORF">KUH32_02230</name>
</gene>
<sequence>MQLGLLRPLKSLLPFTAGRRGGTTTLPADGHPHDELEMSAVLDEYRAALNESVAETGGHWEMARTARNGATAARPCGMAEPEQAAFAHAPGNEADLWDEDDDADADLFGEDDDGPDPDDIIALARSQLAEDGEGDADDVDMEDDHDDDADLLTGGAGDAPPAGCALDDDLSDAETMAADPEDDPEDDPAAGPAADGDGRVAIDAFDGEHDLLVVEYSGPQAPRVTSQQLSAEGLTVTLSDGTIVEIDGMEQRLAANRIVFVARRACAA</sequence>